<accession>A0A550BXM6</accession>
<evidence type="ECO:0000256" key="1">
    <source>
        <dbReference type="SAM" id="SignalP"/>
    </source>
</evidence>
<sequence length="144" mass="15212">MFSLSAASFLSTASLLFITVGAMPAVNAPRYITTTTLYDSRCVDWITGTATSTLTVPGSTFTATNDGLTTVTSTSYAFPTPTAAAVEKREGTTIVYSQICLHTSTTDPWVTTADPAVVTTTTAYATTETYTETYTLCVEGHSCL</sequence>
<reference evidence="2 3" key="1">
    <citation type="journal article" date="2019" name="New Phytol.">
        <title>Comparative genomics reveals unique wood-decay strategies and fruiting body development in the Schizophyllaceae.</title>
        <authorList>
            <person name="Almasi E."/>
            <person name="Sahu N."/>
            <person name="Krizsan K."/>
            <person name="Balint B."/>
            <person name="Kovacs G.M."/>
            <person name="Kiss B."/>
            <person name="Cseklye J."/>
            <person name="Drula E."/>
            <person name="Henrissat B."/>
            <person name="Nagy I."/>
            <person name="Chovatia M."/>
            <person name="Adam C."/>
            <person name="LaButti K."/>
            <person name="Lipzen A."/>
            <person name="Riley R."/>
            <person name="Grigoriev I.V."/>
            <person name="Nagy L.G."/>
        </authorList>
    </citation>
    <scope>NUCLEOTIDE SEQUENCE [LARGE SCALE GENOMIC DNA]</scope>
    <source>
        <strain evidence="2 3">NL-1724</strain>
    </source>
</reference>
<dbReference type="AlphaFoldDB" id="A0A550BXM6"/>
<evidence type="ECO:0000313" key="2">
    <source>
        <dbReference type="EMBL" id="TRM57297.1"/>
    </source>
</evidence>
<protein>
    <submittedName>
        <fullName evidence="2">Uncharacterized protein</fullName>
    </submittedName>
</protein>
<evidence type="ECO:0000313" key="3">
    <source>
        <dbReference type="Proteomes" id="UP000320762"/>
    </source>
</evidence>
<keyword evidence="1" id="KW-0732">Signal</keyword>
<gene>
    <name evidence="2" type="ORF">BD626DRAFT_574627</name>
</gene>
<organism evidence="2 3">
    <name type="scientific">Schizophyllum amplum</name>
    <dbReference type="NCBI Taxonomy" id="97359"/>
    <lineage>
        <taxon>Eukaryota</taxon>
        <taxon>Fungi</taxon>
        <taxon>Dikarya</taxon>
        <taxon>Basidiomycota</taxon>
        <taxon>Agaricomycotina</taxon>
        <taxon>Agaricomycetes</taxon>
        <taxon>Agaricomycetidae</taxon>
        <taxon>Agaricales</taxon>
        <taxon>Schizophyllaceae</taxon>
        <taxon>Schizophyllum</taxon>
    </lineage>
</organism>
<dbReference type="EMBL" id="VDMD01000049">
    <property type="protein sequence ID" value="TRM57297.1"/>
    <property type="molecule type" value="Genomic_DNA"/>
</dbReference>
<comment type="caution">
    <text evidence="2">The sequence shown here is derived from an EMBL/GenBank/DDBJ whole genome shotgun (WGS) entry which is preliminary data.</text>
</comment>
<dbReference type="OrthoDB" id="3045684at2759"/>
<proteinExistence type="predicted"/>
<dbReference type="Proteomes" id="UP000320762">
    <property type="component" value="Unassembled WGS sequence"/>
</dbReference>
<feature type="chain" id="PRO_5021707671" evidence="1">
    <location>
        <begin position="23"/>
        <end position="144"/>
    </location>
</feature>
<name>A0A550BXM6_9AGAR</name>
<keyword evidence="3" id="KW-1185">Reference proteome</keyword>
<feature type="signal peptide" evidence="1">
    <location>
        <begin position="1"/>
        <end position="22"/>
    </location>
</feature>